<dbReference type="Proteomes" id="UP000184512">
    <property type="component" value="Unassembled WGS sequence"/>
</dbReference>
<accession>A0A1M6AIW7</accession>
<reference evidence="1 2" key="1">
    <citation type="submission" date="2016-11" db="EMBL/GenBank/DDBJ databases">
        <authorList>
            <person name="Jaros S."/>
            <person name="Januszkiewicz K."/>
            <person name="Wedrychowicz H."/>
        </authorList>
    </citation>
    <scope>NUCLEOTIDE SEQUENCE [LARGE SCALE GENOMIC DNA]</scope>
    <source>
        <strain evidence="1 2">DSM 12906</strain>
    </source>
</reference>
<dbReference type="STRING" id="1123357.SAMN02745244_00211"/>
<evidence type="ECO:0000313" key="2">
    <source>
        <dbReference type="Proteomes" id="UP000184512"/>
    </source>
</evidence>
<dbReference type="Pfam" id="PF11305">
    <property type="entry name" value="DUF3107"/>
    <property type="match status" value="1"/>
</dbReference>
<organism evidence="1 2">
    <name type="scientific">Tessaracoccus bendigoensis DSM 12906</name>
    <dbReference type="NCBI Taxonomy" id="1123357"/>
    <lineage>
        <taxon>Bacteria</taxon>
        <taxon>Bacillati</taxon>
        <taxon>Actinomycetota</taxon>
        <taxon>Actinomycetes</taxon>
        <taxon>Propionibacteriales</taxon>
        <taxon>Propionibacteriaceae</taxon>
        <taxon>Tessaracoccus</taxon>
    </lineage>
</organism>
<evidence type="ECO:0000313" key="1">
    <source>
        <dbReference type="EMBL" id="SHI36361.1"/>
    </source>
</evidence>
<dbReference type="EMBL" id="FQZG01000004">
    <property type="protein sequence ID" value="SHI36361.1"/>
    <property type="molecule type" value="Genomic_DNA"/>
</dbReference>
<dbReference type="InterPro" id="IPR021456">
    <property type="entry name" value="DUF3107"/>
</dbReference>
<proteinExistence type="predicted"/>
<gene>
    <name evidence="1" type="ORF">SAMN02745244_00211</name>
</gene>
<dbReference type="RefSeq" id="WP_073185591.1">
    <property type="nucleotide sequence ID" value="NZ_FQZG01000004.1"/>
</dbReference>
<protein>
    <recommendedName>
        <fullName evidence="3">ATP-binding protein</fullName>
    </recommendedName>
</protein>
<evidence type="ECO:0008006" key="3">
    <source>
        <dbReference type="Google" id="ProtNLM"/>
    </source>
</evidence>
<dbReference type="AlphaFoldDB" id="A0A1M6AIW7"/>
<keyword evidence="2" id="KW-1185">Reference proteome</keyword>
<name>A0A1M6AIW7_9ACTN</name>
<sequence length="74" mass="7953">MEVKFGITDIAREVTIETSSAPEEIAEQIRRAVVESSIVDLTDDKGRRIMIPATKIGYVDLGASATRAVGFGTV</sequence>